<comment type="similarity">
    <text evidence="1">Belongs to the sigma-70 factor family. ECF subfamily.</text>
</comment>
<dbReference type="PANTHER" id="PTHR43133">
    <property type="entry name" value="RNA POLYMERASE ECF-TYPE SIGMA FACTO"/>
    <property type="match status" value="1"/>
</dbReference>
<keyword evidence="3" id="KW-0731">Sigma factor</keyword>
<dbReference type="KEGG" id="pfla:Pflav_058490"/>
<evidence type="ECO:0000256" key="4">
    <source>
        <dbReference type="ARBA" id="ARBA00023125"/>
    </source>
</evidence>
<dbReference type="GO" id="GO:0003677">
    <property type="term" value="F:DNA binding"/>
    <property type="evidence" value="ECO:0007669"/>
    <property type="project" value="UniProtKB-KW"/>
</dbReference>
<dbReference type="Gene3D" id="1.10.10.10">
    <property type="entry name" value="Winged helix-like DNA-binding domain superfamily/Winged helix DNA-binding domain"/>
    <property type="match status" value="1"/>
</dbReference>
<name>A0A6F8Y074_9ACTN</name>
<keyword evidence="2" id="KW-0805">Transcription regulation</keyword>
<dbReference type="SUPFAM" id="SSF88659">
    <property type="entry name" value="Sigma3 and sigma4 domains of RNA polymerase sigma factors"/>
    <property type="match status" value="1"/>
</dbReference>
<feature type="domain" description="RNA polymerase sigma-70 region 2" evidence="6">
    <location>
        <begin position="14"/>
        <end position="80"/>
    </location>
</feature>
<dbReference type="InterPro" id="IPR039425">
    <property type="entry name" value="RNA_pol_sigma-70-like"/>
</dbReference>
<dbReference type="GO" id="GO:0006352">
    <property type="term" value="P:DNA-templated transcription initiation"/>
    <property type="evidence" value="ECO:0007669"/>
    <property type="project" value="InterPro"/>
</dbReference>
<dbReference type="InterPro" id="IPR014284">
    <property type="entry name" value="RNA_pol_sigma-70_dom"/>
</dbReference>
<dbReference type="InterPro" id="IPR013324">
    <property type="entry name" value="RNA_pol_sigma_r3/r4-like"/>
</dbReference>
<evidence type="ECO:0000259" key="6">
    <source>
        <dbReference type="Pfam" id="PF04542"/>
    </source>
</evidence>
<evidence type="ECO:0000313" key="9">
    <source>
        <dbReference type="Proteomes" id="UP000502508"/>
    </source>
</evidence>
<dbReference type="NCBIfam" id="TIGR02983">
    <property type="entry name" value="SigE-fam_strep"/>
    <property type="match status" value="1"/>
</dbReference>
<sequence>MGRGDHESDFVAYYAAHANQLRNTAYLLCGDWHLAEDLTQTAFTKLYQAWHRIERHDVLDQYTRRVLVRAFLDERRRPWRREHATVPGSVDLDAVAPEQGRPDERVVLRTALAQLPKRRRAVLVLRFWADLSVEQVADILGCSAGTVKSQTADGLADLRQVLGGALDDLKRPLGGGRL</sequence>
<dbReference type="InterPro" id="IPR036388">
    <property type="entry name" value="WH-like_DNA-bd_sf"/>
</dbReference>
<dbReference type="InterPro" id="IPR014325">
    <property type="entry name" value="RNA_pol_sigma-E_actinobac"/>
</dbReference>
<dbReference type="Gene3D" id="1.10.1740.10">
    <property type="match status" value="1"/>
</dbReference>
<dbReference type="InterPro" id="IPR013325">
    <property type="entry name" value="RNA_pol_sigma_r2"/>
</dbReference>
<reference evidence="8 9" key="2">
    <citation type="submission" date="2020-03" db="EMBL/GenBank/DDBJ databases">
        <authorList>
            <person name="Ichikawa N."/>
            <person name="Kimura A."/>
            <person name="Kitahashi Y."/>
            <person name="Uohara A."/>
        </authorList>
    </citation>
    <scope>NUCLEOTIDE SEQUENCE [LARGE SCALE GENOMIC DNA]</scope>
    <source>
        <strain evidence="8 9">NBRC 107702</strain>
    </source>
</reference>
<dbReference type="InterPro" id="IPR013249">
    <property type="entry name" value="RNA_pol_sigma70_r4_t2"/>
</dbReference>
<dbReference type="AlphaFoldDB" id="A0A6F8Y074"/>
<evidence type="ECO:0000313" key="8">
    <source>
        <dbReference type="EMBL" id="BCB79439.1"/>
    </source>
</evidence>
<dbReference type="Pfam" id="PF04542">
    <property type="entry name" value="Sigma70_r2"/>
    <property type="match status" value="1"/>
</dbReference>
<keyword evidence="4" id="KW-0238">DNA-binding</keyword>
<proteinExistence type="inferred from homology"/>
<keyword evidence="9" id="KW-1185">Reference proteome</keyword>
<dbReference type="RefSeq" id="WP_173039391.1">
    <property type="nucleotide sequence ID" value="NZ_AP022870.1"/>
</dbReference>
<evidence type="ECO:0000256" key="5">
    <source>
        <dbReference type="ARBA" id="ARBA00023163"/>
    </source>
</evidence>
<reference evidence="8 9" key="1">
    <citation type="submission" date="2020-03" db="EMBL/GenBank/DDBJ databases">
        <title>Whole genome shotgun sequence of Phytohabitans flavus NBRC 107702.</title>
        <authorList>
            <person name="Komaki H."/>
            <person name="Tamura T."/>
        </authorList>
    </citation>
    <scope>NUCLEOTIDE SEQUENCE [LARGE SCALE GENOMIC DNA]</scope>
    <source>
        <strain evidence="8 9">NBRC 107702</strain>
    </source>
</reference>
<dbReference type="NCBIfam" id="TIGR02937">
    <property type="entry name" value="sigma70-ECF"/>
    <property type="match status" value="1"/>
</dbReference>
<dbReference type="EMBL" id="AP022870">
    <property type="protein sequence ID" value="BCB79439.1"/>
    <property type="molecule type" value="Genomic_DNA"/>
</dbReference>
<evidence type="ECO:0000256" key="1">
    <source>
        <dbReference type="ARBA" id="ARBA00010641"/>
    </source>
</evidence>
<dbReference type="GO" id="GO:0016987">
    <property type="term" value="F:sigma factor activity"/>
    <property type="evidence" value="ECO:0007669"/>
    <property type="project" value="UniProtKB-KW"/>
</dbReference>
<gene>
    <name evidence="8" type="primary">rpoE_31</name>
    <name evidence="8" type="ORF">Pflav_058490</name>
</gene>
<protein>
    <submittedName>
        <fullName evidence="8">RNA polymerase sigma24 factor</fullName>
    </submittedName>
</protein>
<feature type="domain" description="RNA polymerase sigma factor 70 region 4 type 2" evidence="7">
    <location>
        <begin position="107"/>
        <end position="157"/>
    </location>
</feature>
<evidence type="ECO:0000256" key="3">
    <source>
        <dbReference type="ARBA" id="ARBA00023082"/>
    </source>
</evidence>
<keyword evidence="5" id="KW-0804">Transcription</keyword>
<dbReference type="Pfam" id="PF08281">
    <property type="entry name" value="Sigma70_r4_2"/>
    <property type="match status" value="1"/>
</dbReference>
<dbReference type="PANTHER" id="PTHR43133:SF50">
    <property type="entry name" value="ECF RNA POLYMERASE SIGMA FACTOR SIGM"/>
    <property type="match status" value="1"/>
</dbReference>
<dbReference type="CDD" id="cd06171">
    <property type="entry name" value="Sigma70_r4"/>
    <property type="match status" value="1"/>
</dbReference>
<accession>A0A6F8Y074</accession>
<organism evidence="8 9">
    <name type="scientific">Phytohabitans flavus</name>
    <dbReference type="NCBI Taxonomy" id="1076124"/>
    <lineage>
        <taxon>Bacteria</taxon>
        <taxon>Bacillati</taxon>
        <taxon>Actinomycetota</taxon>
        <taxon>Actinomycetes</taxon>
        <taxon>Micromonosporales</taxon>
        <taxon>Micromonosporaceae</taxon>
    </lineage>
</organism>
<evidence type="ECO:0000256" key="2">
    <source>
        <dbReference type="ARBA" id="ARBA00023015"/>
    </source>
</evidence>
<dbReference type="Proteomes" id="UP000502508">
    <property type="component" value="Chromosome"/>
</dbReference>
<dbReference type="InterPro" id="IPR007627">
    <property type="entry name" value="RNA_pol_sigma70_r2"/>
</dbReference>
<dbReference type="SUPFAM" id="SSF88946">
    <property type="entry name" value="Sigma2 domain of RNA polymerase sigma factors"/>
    <property type="match status" value="1"/>
</dbReference>
<evidence type="ECO:0000259" key="7">
    <source>
        <dbReference type="Pfam" id="PF08281"/>
    </source>
</evidence>